<sequence length="103" mass="11606">MDFTNSRSQSAFAEREKENVDSLGEKEWVTEGASAISRQLQLKSSKARFQSLDKQAVLGRLQQHRSYNRAKSALEALMDTSDANSATVHEQKWFHLADSFSSP</sequence>
<dbReference type="EMBL" id="KQ258271">
    <property type="protein sequence ID" value="KOM25597.1"/>
    <property type="molecule type" value="Genomic_DNA"/>
</dbReference>
<gene>
    <name evidence="1" type="ORF">HKW66_Vig0035030</name>
    <name evidence="2" type="ORF">LR48_Vigan123s001700</name>
</gene>
<reference evidence="1 4" key="3">
    <citation type="submission" date="2020-05" db="EMBL/GenBank/DDBJ databases">
        <title>Vigna angularis (adzuki bean) Var. LongXiaoDou No. 4 denovo assembly.</title>
        <authorList>
            <person name="Xiang H."/>
        </authorList>
    </citation>
    <scope>NUCLEOTIDE SEQUENCE [LARGE SCALE GENOMIC DNA]</scope>
    <source>
        <tissue evidence="1">Leaf</tissue>
    </source>
</reference>
<dbReference type="KEGG" id="var:108319164"/>
<dbReference type="AlphaFoldDB" id="A0A0L9T4U4"/>
<dbReference type="PANTHER" id="PTHR35324:SF5">
    <property type="entry name" value="BHLH DOMAIN-CONTAINING PROTEIN"/>
    <property type="match status" value="1"/>
</dbReference>
<dbReference type="EMBL" id="JABFOF010000001">
    <property type="protein sequence ID" value="KAG2408681.1"/>
    <property type="molecule type" value="Genomic_DNA"/>
</dbReference>
<reference evidence="3" key="1">
    <citation type="journal article" date="2015" name="Proc. Natl. Acad. Sci. U.S.A.">
        <title>Genome sequencing of adzuki bean (Vigna angularis) provides insight into high starch and low fat accumulation and domestication.</title>
        <authorList>
            <person name="Yang K."/>
            <person name="Tian Z."/>
            <person name="Chen C."/>
            <person name="Luo L."/>
            <person name="Zhao B."/>
            <person name="Wang Z."/>
            <person name="Yu L."/>
            <person name="Li Y."/>
            <person name="Sun Y."/>
            <person name="Li W."/>
            <person name="Chen Y."/>
            <person name="Li Y."/>
            <person name="Zhang Y."/>
            <person name="Ai D."/>
            <person name="Zhao J."/>
            <person name="Shang C."/>
            <person name="Ma Y."/>
            <person name="Wu B."/>
            <person name="Wang M."/>
            <person name="Gao L."/>
            <person name="Sun D."/>
            <person name="Zhang P."/>
            <person name="Guo F."/>
            <person name="Wang W."/>
            <person name="Li Y."/>
            <person name="Wang J."/>
            <person name="Varshney R.K."/>
            <person name="Wang J."/>
            <person name="Ling H.Q."/>
            <person name="Wan P."/>
        </authorList>
    </citation>
    <scope>NUCLEOTIDE SEQUENCE</scope>
    <source>
        <strain evidence="3">cv. Jingnong 6</strain>
    </source>
</reference>
<organism evidence="2 3">
    <name type="scientific">Phaseolus angularis</name>
    <name type="common">Azuki bean</name>
    <name type="synonym">Vigna angularis</name>
    <dbReference type="NCBI Taxonomy" id="3914"/>
    <lineage>
        <taxon>Eukaryota</taxon>
        <taxon>Viridiplantae</taxon>
        <taxon>Streptophyta</taxon>
        <taxon>Embryophyta</taxon>
        <taxon>Tracheophyta</taxon>
        <taxon>Spermatophyta</taxon>
        <taxon>Magnoliopsida</taxon>
        <taxon>eudicotyledons</taxon>
        <taxon>Gunneridae</taxon>
        <taxon>Pentapetalae</taxon>
        <taxon>rosids</taxon>
        <taxon>fabids</taxon>
        <taxon>Fabales</taxon>
        <taxon>Fabaceae</taxon>
        <taxon>Papilionoideae</taxon>
        <taxon>50 kb inversion clade</taxon>
        <taxon>NPAAA clade</taxon>
        <taxon>indigoferoid/millettioid clade</taxon>
        <taxon>Phaseoleae</taxon>
        <taxon>Vigna</taxon>
    </lineage>
</organism>
<dbReference type="OMA" id="DKECATT"/>
<dbReference type="Proteomes" id="UP000743370">
    <property type="component" value="Unassembled WGS sequence"/>
</dbReference>
<proteinExistence type="predicted"/>
<dbReference type="PANTHER" id="PTHR35324">
    <property type="entry name" value="BNAA08G03750D PROTEIN"/>
    <property type="match status" value="1"/>
</dbReference>
<reference evidence="2" key="2">
    <citation type="submission" date="2015-02" db="EMBL/GenBank/DDBJ databases">
        <authorList>
            <person name="Chooi Y.-H."/>
        </authorList>
    </citation>
    <scope>NUCLEOTIDE SEQUENCE</scope>
    <source>
        <tissue evidence="2">Seedling</tissue>
    </source>
</reference>
<dbReference type="Proteomes" id="UP000053144">
    <property type="component" value="Unassembled WGS sequence"/>
</dbReference>
<dbReference type="Gramene" id="KOM25597">
    <property type="protein sequence ID" value="KOM25597"/>
    <property type="gene ID" value="LR48_Vigan123s001700"/>
</dbReference>
<name>A0A0L9T4U4_PHAAN</name>
<accession>A0A0L9T4U4</accession>
<evidence type="ECO:0000313" key="4">
    <source>
        <dbReference type="Proteomes" id="UP000743370"/>
    </source>
</evidence>
<dbReference type="OrthoDB" id="1727538at2759"/>
<evidence type="ECO:0000313" key="3">
    <source>
        <dbReference type="Proteomes" id="UP000053144"/>
    </source>
</evidence>
<protein>
    <submittedName>
        <fullName evidence="2">Uncharacterized protein</fullName>
    </submittedName>
</protein>
<evidence type="ECO:0000313" key="1">
    <source>
        <dbReference type="EMBL" id="KAG2408681.1"/>
    </source>
</evidence>
<evidence type="ECO:0000313" key="2">
    <source>
        <dbReference type="EMBL" id="KOM25597.1"/>
    </source>
</evidence>